<feature type="compositionally biased region" description="Basic and acidic residues" evidence="1">
    <location>
        <begin position="138"/>
        <end position="147"/>
    </location>
</feature>
<dbReference type="GeneID" id="36286191"/>
<proteinExistence type="predicted"/>
<dbReference type="Proteomes" id="UP000077154">
    <property type="component" value="Unassembled WGS sequence"/>
</dbReference>
<dbReference type="EMBL" id="KV441392">
    <property type="protein sequence ID" value="OAF60250.1"/>
    <property type="molecule type" value="Genomic_DNA"/>
</dbReference>
<feature type="compositionally biased region" description="Gly residues" evidence="1">
    <location>
        <begin position="120"/>
        <end position="135"/>
    </location>
</feature>
<dbReference type="AlphaFoldDB" id="A0A177AEL1"/>
<dbReference type="RefSeq" id="XP_024325532.1">
    <property type="nucleotide sequence ID" value="XM_024466763.1"/>
</dbReference>
<name>A0A177AEL1_9PEZI</name>
<dbReference type="eggNOG" id="ENOG502T0XX">
    <property type="taxonomic scope" value="Eukaryota"/>
</dbReference>
<dbReference type="VEuPathDB" id="FungiDB:GMDG_06856"/>
<sequence>MSFRSNPLSASPTRALTLQQYLLLHSEHESLRLSLAAYPIDTLSSYPATTYPSTPYSVATAAAYDADARKLHDVNQQIKSALTELLNCESVRGDRLYRAWVQRRLMEAEMELKEGRRMSAGGGRRMSAGDGGSMEGFGEVRVEEARA</sequence>
<protein>
    <submittedName>
        <fullName evidence="2">Uncharacterized protein</fullName>
    </submittedName>
</protein>
<evidence type="ECO:0000313" key="2">
    <source>
        <dbReference type="EMBL" id="OAF60250.1"/>
    </source>
</evidence>
<dbReference type="OrthoDB" id="4509729at2759"/>
<evidence type="ECO:0000256" key="1">
    <source>
        <dbReference type="SAM" id="MobiDB-lite"/>
    </source>
</evidence>
<accession>A0A177AEL1</accession>
<feature type="region of interest" description="Disordered" evidence="1">
    <location>
        <begin position="116"/>
        <end position="147"/>
    </location>
</feature>
<gene>
    <name evidence="2" type="ORF">VC83_03114</name>
</gene>
<organism evidence="2">
    <name type="scientific">Pseudogymnoascus destructans</name>
    <dbReference type="NCBI Taxonomy" id="655981"/>
    <lineage>
        <taxon>Eukaryota</taxon>
        <taxon>Fungi</taxon>
        <taxon>Dikarya</taxon>
        <taxon>Ascomycota</taxon>
        <taxon>Pezizomycotina</taxon>
        <taxon>Leotiomycetes</taxon>
        <taxon>Thelebolales</taxon>
        <taxon>Thelebolaceae</taxon>
        <taxon>Pseudogymnoascus</taxon>
    </lineage>
</organism>
<reference evidence="2" key="1">
    <citation type="submission" date="2016-03" db="EMBL/GenBank/DDBJ databases">
        <title>Updated assembly of Pseudogymnoascus destructans, the fungus causing white-nose syndrome of bats.</title>
        <authorList>
            <person name="Palmer J.M."/>
            <person name="Drees K.P."/>
            <person name="Foster J.T."/>
            <person name="Lindner D.L."/>
        </authorList>
    </citation>
    <scope>NUCLEOTIDE SEQUENCE [LARGE SCALE GENOMIC DNA]</scope>
    <source>
        <strain evidence="2">20631-21</strain>
    </source>
</reference>